<proteinExistence type="inferred from homology"/>
<organism evidence="3 4">
    <name type="scientific">Cyclobacterium jeungdonense</name>
    <dbReference type="NCBI Taxonomy" id="708087"/>
    <lineage>
        <taxon>Bacteria</taxon>
        <taxon>Pseudomonadati</taxon>
        <taxon>Bacteroidota</taxon>
        <taxon>Cytophagia</taxon>
        <taxon>Cytophagales</taxon>
        <taxon>Cyclobacteriaceae</taxon>
        <taxon>Cyclobacterium</taxon>
    </lineage>
</organism>
<dbReference type="Gene3D" id="3.40.720.10">
    <property type="entry name" value="Alkaline Phosphatase, subunit A"/>
    <property type="match status" value="1"/>
</dbReference>
<dbReference type="EMBL" id="JAUFQS010000005">
    <property type="protein sequence ID" value="MDN3687426.1"/>
    <property type="molecule type" value="Genomic_DNA"/>
</dbReference>
<dbReference type="InterPro" id="IPR050738">
    <property type="entry name" value="Sulfatase"/>
</dbReference>
<reference evidence="4" key="1">
    <citation type="journal article" date="2019" name="Int. J. Syst. Evol. Microbiol.">
        <title>The Global Catalogue of Microorganisms (GCM) 10K type strain sequencing project: providing services to taxonomists for standard genome sequencing and annotation.</title>
        <authorList>
            <consortium name="The Broad Institute Genomics Platform"/>
            <consortium name="The Broad Institute Genome Sequencing Center for Infectious Disease"/>
            <person name="Wu L."/>
            <person name="Ma J."/>
        </authorList>
    </citation>
    <scope>NUCLEOTIDE SEQUENCE [LARGE SCALE GENOMIC DNA]</scope>
    <source>
        <strain evidence="4">CECT 7706</strain>
    </source>
</reference>
<comment type="similarity">
    <text evidence="1">Belongs to the sulfatase family.</text>
</comment>
<dbReference type="SUPFAM" id="SSF53649">
    <property type="entry name" value="Alkaline phosphatase-like"/>
    <property type="match status" value="1"/>
</dbReference>
<comment type="caution">
    <text evidence="3">The sequence shown here is derived from an EMBL/GenBank/DDBJ whole genome shotgun (WGS) entry which is preliminary data.</text>
</comment>
<dbReference type="Proteomes" id="UP001236663">
    <property type="component" value="Unassembled WGS sequence"/>
</dbReference>
<dbReference type="PANTHER" id="PTHR42693">
    <property type="entry name" value="ARYLSULFATASE FAMILY MEMBER"/>
    <property type="match status" value="1"/>
</dbReference>
<evidence type="ECO:0000256" key="1">
    <source>
        <dbReference type="ARBA" id="ARBA00008779"/>
    </source>
</evidence>
<evidence type="ECO:0000313" key="3">
    <source>
        <dbReference type="EMBL" id="MDN3687426.1"/>
    </source>
</evidence>
<keyword evidence="4" id="KW-1185">Reference proteome</keyword>
<dbReference type="InterPro" id="IPR017850">
    <property type="entry name" value="Alkaline_phosphatase_core_sf"/>
</dbReference>
<name>A0ABT8C542_9BACT</name>
<accession>A0ABT8C542</accession>
<dbReference type="PANTHER" id="PTHR42693:SF53">
    <property type="entry name" value="ENDO-4-O-SULFATASE"/>
    <property type="match status" value="1"/>
</dbReference>
<dbReference type="RefSeq" id="WP_163386688.1">
    <property type="nucleotide sequence ID" value="NZ_JAUFQS010000005.1"/>
</dbReference>
<evidence type="ECO:0000313" key="4">
    <source>
        <dbReference type="Proteomes" id="UP001236663"/>
    </source>
</evidence>
<evidence type="ECO:0000256" key="2">
    <source>
        <dbReference type="ARBA" id="ARBA00022801"/>
    </source>
</evidence>
<protein>
    <submittedName>
        <fullName evidence="3">Sulfatase-like hydrolase/transferase</fullName>
    </submittedName>
</protein>
<keyword evidence="2" id="KW-0378">Hydrolase</keyword>
<sequence>MSYSAEWANVSNTPFRLYKHYIHEGGISTPLIAFWPDGIQQPSRSVDQIGHIIDITPPCVEVVGAAYPNEYKGEKIKPMEGQSLVPVFHNESFSHKPIGWEHEGSRGFREGKWKLVATVRGRNGNYTI</sequence>
<gene>
    <name evidence="3" type="ORF">QWZ15_06280</name>
</gene>